<dbReference type="InterPro" id="IPR032466">
    <property type="entry name" value="Metal_Hydrolase"/>
</dbReference>
<dbReference type="Gene3D" id="2.30.40.10">
    <property type="entry name" value="Urease, subunit C, domain 1"/>
    <property type="match status" value="1"/>
</dbReference>
<protein>
    <recommendedName>
        <fullName evidence="1">Amidohydrolase-related domain-containing protein</fullName>
    </recommendedName>
</protein>
<accession>A0A381QMJ4</accession>
<dbReference type="AlphaFoldDB" id="A0A381QMJ4"/>
<dbReference type="InterPro" id="IPR011059">
    <property type="entry name" value="Metal-dep_hydrolase_composite"/>
</dbReference>
<gene>
    <name evidence="2" type="ORF">METZ01_LOCUS33416</name>
</gene>
<evidence type="ECO:0000313" key="2">
    <source>
        <dbReference type="EMBL" id="SUZ80562.1"/>
    </source>
</evidence>
<reference evidence="2" key="1">
    <citation type="submission" date="2018-05" db="EMBL/GenBank/DDBJ databases">
        <authorList>
            <person name="Lanie J.A."/>
            <person name="Ng W.-L."/>
            <person name="Kazmierczak K.M."/>
            <person name="Andrzejewski T.M."/>
            <person name="Davidsen T.M."/>
            <person name="Wayne K.J."/>
            <person name="Tettelin H."/>
            <person name="Glass J.I."/>
            <person name="Rusch D."/>
            <person name="Podicherti R."/>
            <person name="Tsui H.-C.T."/>
            <person name="Winkler M.E."/>
        </authorList>
    </citation>
    <scope>NUCLEOTIDE SEQUENCE</scope>
</reference>
<sequence length="435" mass="46516">MKNLIAAIIIIIISLLPVACSANDQQAREALTPTDEGLTAFVNARIIDGTGANAIENGVLLLRGARIEAVGTAEEIPVPLGAARVELSGRTIFPGLINTHGHVGDTLGLEGGNYSEQNVLDHLALYARYGVTTVNSLGGDEALAGAIRASEDSADLNRARLLFAGPVVNAASPEDITERINDVAGMGPNFIKIRVDDNLGRTPKMAPEVYTAAIDAAHANELPLASHLFYLDDAKGLLKAGVDFVAHSVRDQPVDQELIDLLIDKDVCYCPTLTREISTFVYEERPDFFDDPFFLAEADPAVIQALEDPDRQRTYQAGAPYKEALQVALANLKVLSDGGATIAMGTDSGPPARFHGYFEHLELELMAQAGLTPMQILVASTSDAARCIGLEEVGTLEAGKFADFVVTTANPLEGITNTRMIESVWISGNEVPRQR</sequence>
<dbReference type="EMBL" id="UINC01001431">
    <property type="protein sequence ID" value="SUZ80562.1"/>
    <property type="molecule type" value="Genomic_DNA"/>
</dbReference>
<dbReference type="SUPFAM" id="SSF51556">
    <property type="entry name" value="Metallo-dependent hydrolases"/>
    <property type="match status" value="1"/>
</dbReference>
<dbReference type="SUPFAM" id="SSF51338">
    <property type="entry name" value="Composite domain of metallo-dependent hydrolases"/>
    <property type="match status" value="1"/>
</dbReference>
<dbReference type="GO" id="GO:0016810">
    <property type="term" value="F:hydrolase activity, acting on carbon-nitrogen (but not peptide) bonds"/>
    <property type="evidence" value="ECO:0007669"/>
    <property type="project" value="InterPro"/>
</dbReference>
<dbReference type="Gene3D" id="3.20.20.140">
    <property type="entry name" value="Metal-dependent hydrolases"/>
    <property type="match status" value="1"/>
</dbReference>
<dbReference type="InterPro" id="IPR051781">
    <property type="entry name" value="Metallo-dep_Hydrolase"/>
</dbReference>
<name>A0A381QMJ4_9ZZZZ</name>
<dbReference type="PANTHER" id="PTHR43135">
    <property type="entry name" value="ALPHA-D-RIBOSE 1-METHYLPHOSPHONATE 5-TRIPHOSPHATE DIPHOSPHATASE"/>
    <property type="match status" value="1"/>
</dbReference>
<organism evidence="2">
    <name type="scientific">marine metagenome</name>
    <dbReference type="NCBI Taxonomy" id="408172"/>
    <lineage>
        <taxon>unclassified sequences</taxon>
        <taxon>metagenomes</taxon>
        <taxon>ecological metagenomes</taxon>
    </lineage>
</organism>
<feature type="domain" description="Amidohydrolase-related" evidence="1">
    <location>
        <begin position="91"/>
        <end position="431"/>
    </location>
</feature>
<dbReference type="InterPro" id="IPR006680">
    <property type="entry name" value="Amidohydro-rel"/>
</dbReference>
<proteinExistence type="predicted"/>
<dbReference type="Pfam" id="PF01979">
    <property type="entry name" value="Amidohydro_1"/>
    <property type="match status" value="1"/>
</dbReference>
<dbReference type="PANTHER" id="PTHR43135:SF3">
    <property type="entry name" value="ALPHA-D-RIBOSE 1-METHYLPHOSPHONATE 5-TRIPHOSPHATE DIPHOSPHATASE"/>
    <property type="match status" value="1"/>
</dbReference>
<evidence type="ECO:0000259" key="1">
    <source>
        <dbReference type="Pfam" id="PF01979"/>
    </source>
</evidence>